<keyword evidence="1" id="KW-0812">Transmembrane</keyword>
<evidence type="ECO:0000313" key="4">
    <source>
        <dbReference type="Proteomes" id="UP000054911"/>
    </source>
</evidence>
<comment type="caution">
    <text evidence="3">The sequence shown here is derived from an EMBL/GenBank/DDBJ whole genome shotgun (WGS) entry which is preliminary data.</text>
</comment>
<feature type="transmembrane region" description="Helical" evidence="1">
    <location>
        <begin position="102"/>
        <end position="122"/>
    </location>
</feature>
<reference evidence="3" key="1">
    <citation type="submission" date="2016-01" db="EMBL/GenBank/DDBJ databases">
        <authorList>
            <person name="Peeters C."/>
        </authorList>
    </citation>
    <scope>NUCLEOTIDE SEQUENCE [LARGE SCALE GENOMIC DNA]</scope>
    <source>
        <strain evidence="3">LMG 29323</strain>
    </source>
</reference>
<dbReference type="Proteomes" id="UP000054911">
    <property type="component" value="Unassembled WGS sequence"/>
</dbReference>
<dbReference type="AlphaFoldDB" id="A0A158C133"/>
<organism evidence="3 4">
    <name type="scientific">Caballeronia pedi</name>
    <dbReference type="NCBI Taxonomy" id="1777141"/>
    <lineage>
        <taxon>Bacteria</taxon>
        <taxon>Pseudomonadati</taxon>
        <taxon>Pseudomonadota</taxon>
        <taxon>Betaproteobacteria</taxon>
        <taxon>Burkholderiales</taxon>
        <taxon>Burkholderiaceae</taxon>
        <taxon>Caballeronia</taxon>
    </lineage>
</organism>
<proteinExistence type="predicted"/>
<feature type="domain" description="DUF6708" evidence="2">
    <location>
        <begin position="120"/>
        <end position="280"/>
    </location>
</feature>
<feature type="transmembrane region" description="Helical" evidence="1">
    <location>
        <begin position="67"/>
        <end position="87"/>
    </location>
</feature>
<feature type="transmembrane region" description="Helical" evidence="1">
    <location>
        <begin position="268"/>
        <end position="288"/>
    </location>
</feature>
<keyword evidence="1" id="KW-1133">Transmembrane helix</keyword>
<accession>A0A158C133</accession>
<protein>
    <recommendedName>
        <fullName evidence="2">DUF6708 domain-containing protein</fullName>
    </recommendedName>
</protein>
<name>A0A158C133_9BURK</name>
<gene>
    <name evidence="3" type="ORF">AWB80_04417</name>
</gene>
<dbReference type="EMBL" id="FCOE02000015">
    <property type="protein sequence ID" value="SAK76032.1"/>
    <property type="molecule type" value="Genomic_DNA"/>
</dbReference>
<evidence type="ECO:0000256" key="1">
    <source>
        <dbReference type="SAM" id="Phobius"/>
    </source>
</evidence>
<dbReference type="STRING" id="1777141.AWB80_04417"/>
<evidence type="ECO:0000259" key="2">
    <source>
        <dbReference type="Pfam" id="PF20455"/>
    </source>
</evidence>
<evidence type="ECO:0000313" key="3">
    <source>
        <dbReference type="EMBL" id="SAK76032.1"/>
    </source>
</evidence>
<keyword evidence="4" id="KW-1185">Reference proteome</keyword>
<sequence length="324" mass="37444">MRALEKPIDKLPEESFKKVHYQTTTGEGWRAGSKHANVKPQIGEQFVAISQQCLEVQSVMSGSGVTLARMWSVLTFYFTLFVGYALVRDFVDPIRQADPASLPFLLADVAMLTIDCFLIFAFKRLSNIVFNRHTQRVYGMLGKNLWQVDWKDIQATTETDLGVYGAVTHPRLQLNLKRVNKWGKLETATQVFRLAPHNNTDIISVWEYVRTFMEEGPDLLPIPTKRDWFQTADHKISFTPMEAWRHYAPWPLVEPTDDFERTAKVRFWPIWTFFSFPYCMAIALPWWLVVKICWIHLTDLPSEAWVGNIGPMITPEMAAKGMRP</sequence>
<keyword evidence="1" id="KW-0472">Membrane</keyword>
<dbReference type="InterPro" id="IPR046554">
    <property type="entry name" value="DUF6708"/>
</dbReference>
<dbReference type="Pfam" id="PF20455">
    <property type="entry name" value="DUF6708"/>
    <property type="match status" value="1"/>
</dbReference>